<dbReference type="PANTHER" id="PTHR11008">
    <property type="entry name" value="PROTEIN TAKEOUT-LIKE PROTEIN"/>
    <property type="match status" value="1"/>
</dbReference>
<dbReference type="PANTHER" id="PTHR11008:SF32">
    <property type="entry name" value="CIRCADIAN CLOCK-CONTROLLED PROTEIN DAYWAKE-RELATED"/>
    <property type="match status" value="1"/>
</dbReference>
<dbReference type="InterPro" id="IPR010562">
    <property type="entry name" value="Haemolymph_juvenile_hormone-bd"/>
</dbReference>
<dbReference type="GO" id="GO:0005615">
    <property type="term" value="C:extracellular space"/>
    <property type="evidence" value="ECO:0007669"/>
    <property type="project" value="TreeGrafter"/>
</dbReference>
<sequence>MVFPELRMDFIYNVSGRVLLLPIEGYGNGTIAISKVRTHYNYHWDLIKKKDGKEYFEIKKAKLTMEEIDKTYIQLENLFNGNKLLGDNMNHFLNENSKELVKDLSPSIADALGEYIRQVLNNIYSLVPKENVFIYDKV</sequence>
<organism evidence="1 2">
    <name type="scientific">Diploptera punctata</name>
    <name type="common">Pacific beetle cockroach</name>
    <dbReference type="NCBI Taxonomy" id="6984"/>
    <lineage>
        <taxon>Eukaryota</taxon>
        <taxon>Metazoa</taxon>
        <taxon>Ecdysozoa</taxon>
        <taxon>Arthropoda</taxon>
        <taxon>Hexapoda</taxon>
        <taxon>Insecta</taxon>
        <taxon>Pterygota</taxon>
        <taxon>Neoptera</taxon>
        <taxon>Polyneoptera</taxon>
        <taxon>Dictyoptera</taxon>
        <taxon>Blattodea</taxon>
        <taxon>Blaberoidea</taxon>
        <taxon>Blaberidae</taxon>
        <taxon>Diplopterinae</taxon>
        <taxon>Diploptera</taxon>
    </lineage>
</organism>
<reference evidence="1" key="1">
    <citation type="journal article" date="2023" name="IScience">
        <title>Live-bearing cockroach genome reveals convergent evolutionary mechanisms linked to viviparity in insects and beyond.</title>
        <authorList>
            <person name="Fouks B."/>
            <person name="Harrison M.C."/>
            <person name="Mikhailova A.A."/>
            <person name="Marchal E."/>
            <person name="English S."/>
            <person name="Carruthers M."/>
            <person name="Jennings E.C."/>
            <person name="Chiamaka E.L."/>
            <person name="Frigard R.A."/>
            <person name="Pippel M."/>
            <person name="Attardo G.M."/>
            <person name="Benoit J.B."/>
            <person name="Bornberg-Bauer E."/>
            <person name="Tobe S.S."/>
        </authorList>
    </citation>
    <scope>NUCLEOTIDE SEQUENCE</scope>
    <source>
        <strain evidence="1">Stay&amp;Tobe</strain>
    </source>
</reference>
<dbReference type="Gene3D" id="3.15.10.30">
    <property type="entry name" value="Haemolymph juvenile hormone binding protein"/>
    <property type="match status" value="1"/>
</dbReference>
<dbReference type="InterPro" id="IPR038606">
    <property type="entry name" value="To_sf"/>
</dbReference>
<accession>A0AAD7ZBH6</accession>
<comment type="caution">
    <text evidence="1">The sequence shown here is derived from an EMBL/GenBank/DDBJ whole genome shotgun (WGS) entry which is preliminary data.</text>
</comment>
<proteinExistence type="predicted"/>
<reference evidence="1" key="2">
    <citation type="submission" date="2023-05" db="EMBL/GenBank/DDBJ databases">
        <authorList>
            <person name="Fouks B."/>
        </authorList>
    </citation>
    <scope>NUCLEOTIDE SEQUENCE</scope>
    <source>
        <strain evidence="1">Stay&amp;Tobe</strain>
        <tissue evidence="1">Testes</tissue>
    </source>
</reference>
<evidence type="ECO:0000313" key="1">
    <source>
        <dbReference type="EMBL" id="KAJ9577449.1"/>
    </source>
</evidence>
<evidence type="ECO:0008006" key="3">
    <source>
        <dbReference type="Google" id="ProtNLM"/>
    </source>
</evidence>
<gene>
    <name evidence="1" type="ORF">L9F63_005950</name>
</gene>
<evidence type="ECO:0000313" key="2">
    <source>
        <dbReference type="Proteomes" id="UP001233999"/>
    </source>
</evidence>
<name>A0AAD7ZBH6_DIPPU</name>
<protein>
    <recommendedName>
        <fullName evidence="3">Protein takeout</fullName>
    </recommendedName>
</protein>
<keyword evidence="2" id="KW-1185">Reference proteome</keyword>
<dbReference type="Pfam" id="PF06585">
    <property type="entry name" value="JHBP"/>
    <property type="match status" value="1"/>
</dbReference>
<dbReference type="AlphaFoldDB" id="A0AAD7ZBH6"/>
<dbReference type="Proteomes" id="UP001233999">
    <property type="component" value="Unassembled WGS sequence"/>
</dbReference>
<dbReference type="EMBL" id="JASPKZ010009357">
    <property type="protein sequence ID" value="KAJ9577449.1"/>
    <property type="molecule type" value="Genomic_DNA"/>
</dbReference>